<evidence type="ECO:0000313" key="2">
    <source>
        <dbReference type="Proteomes" id="UP000886520"/>
    </source>
</evidence>
<reference evidence="1" key="1">
    <citation type="submission" date="2021-01" db="EMBL/GenBank/DDBJ databases">
        <title>Adiantum capillus-veneris genome.</title>
        <authorList>
            <person name="Fang Y."/>
            <person name="Liao Q."/>
        </authorList>
    </citation>
    <scope>NUCLEOTIDE SEQUENCE</scope>
    <source>
        <strain evidence="1">H3</strain>
        <tissue evidence="1">Leaf</tissue>
    </source>
</reference>
<comment type="caution">
    <text evidence="1">The sequence shown here is derived from an EMBL/GenBank/DDBJ whole genome shotgun (WGS) entry which is preliminary data.</text>
</comment>
<proteinExistence type="predicted"/>
<evidence type="ECO:0000313" key="1">
    <source>
        <dbReference type="EMBL" id="KAI5070677.1"/>
    </source>
</evidence>
<dbReference type="AlphaFoldDB" id="A0A9D4UNF7"/>
<name>A0A9D4UNF7_ADICA</name>
<dbReference type="EMBL" id="JABFUD020000014">
    <property type="protein sequence ID" value="KAI5070677.1"/>
    <property type="molecule type" value="Genomic_DNA"/>
</dbReference>
<organism evidence="1 2">
    <name type="scientific">Adiantum capillus-veneris</name>
    <name type="common">Maidenhair fern</name>
    <dbReference type="NCBI Taxonomy" id="13818"/>
    <lineage>
        <taxon>Eukaryota</taxon>
        <taxon>Viridiplantae</taxon>
        <taxon>Streptophyta</taxon>
        <taxon>Embryophyta</taxon>
        <taxon>Tracheophyta</taxon>
        <taxon>Polypodiopsida</taxon>
        <taxon>Polypodiidae</taxon>
        <taxon>Polypodiales</taxon>
        <taxon>Pteridineae</taxon>
        <taxon>Pteridaceae</taxon>
        <taxon>Vittarioideae</taxon>
        <taxon>Adiantum</taxon>
    </lineage>
</organism>
<gene>
    <name evidence="1" type="ORF">GOP47_0015020</name>
</gene>
<sequence length="99" mass="10865">MMRYVLVSKGVWNIVQGIDVRSGSKDVDDVEDVVGLASRIAAIRVVLLTAEQARWDVNDAQAHALIALSVKRTIVPHIRSTKSAKQAWDILAGLYAKPQ</sequence>
<dbReference type="Pfam" id="PF14223">
    <property type="entry name" value="Retrotran_gag_2"/>
    <property type="match status" value="1"/>
</dbReference>
<keyword evidence="2" id="KW-1185">Reference proteome</keyword>
<protein>
    <submittedName>
        <fullName evidence="1">Uncharacterized protein</fullName>
    </submittedName>
</protein>
<dbReference type="OrthoDB" id="1748459at2759"/>
<dbReference type="Proteomes" id="UP000886520">
    <property type="component" value="Chromosome 14"/>
</dbReference>
<accession>A0A9D4UNF7</accession>